<sequence>MKKSLGYANDRSVFNALNQSKITGKKIQELFLRKGILCSVSTDREELAAYFSRLTHDYIDHKLIADNIGIIPRREKITSMEITNNTGSYFSHDNIKFKLKDLEKHLTDIGCIATYKTLSDEQELEITYTEIDYSKSDFQQMITRNGKISISIDGSAIHIRSTQAKFINEVKEKLVSEIISIDKDNLTKNVITLRGLDSPTLRTKFLLETINNIKDYKLEEITQVGIFKNMELLDDIEDDDDKEEIIANINDAHLKGNDVHLTSELKLLSEKGFYYVKIIATLKGEKDNLLYTVDIEFKDKENCDLFSYIVKHVNEPKYDIETKMLSSYKSPRAPKPSEQIFFINNLEKSAKLTLSMIENDASNT</sequence>
<dbReference type="RefSeq" id="WP_140585984.1">
    <property type="nucleotide sequence ID" value="NZ_SDPH01000009.1"/>
</dbReference>
<evidence type="ECO:0000313" key="2">
    <source>
        <dbReference type="Proteomes" id="UP000318353"/>
    </source>
</evidence>
<comment type="caution">
    <text evidence="1">The sequence shown here is derived from an EMBL/GenBank/DDBJ whole genome shotgun (WGS) entry which is preliminary data.</text>
</comment>
<organism evidence="1 2">
    <name type="scientific">Haemophilus haemolyticus</name>
    <dbReference type="NCBI Taxonomy" id="726"/>
    <lineage>
        <taxon>Bacteria</taxon>
        <taxon>Pseudomonadati</taxon>
        <taxon>Pseudomonadota</taxon>
        <taxon>Gammaproteobacteria</taxon>
        <taxon>Pasteurellales</taxon>
        <taxon>Pasteurellaceae</taxon>
        <taxon>Haemophilus</taxon>
    </lineage>
</organism>
<name>A0ABY2YSY7_HAEHA</name>
<proteinExistence type="predicted"/>
<gene>
    <name evidence="1" type="ORF">EUX50_03280</name>
</gene>
<protein>
    <submittedName>
        <fullName evidence="1">Uncharacterized protein</fullName>
    </submittedName>
</protein>
<reference evidence="1 2" key="1">
    <citation type="submission" date="2019-01" db="EMBL/GenBank/DDBJ databases">
        <title>Comparative genomic analysis identifies haemin-independent Haemophilus haemolyticus: a formal re-classification of Haemophilus intermedius.</title>
        <authorList>
            <person name="Harris T.M."/>
            <person name="Price E.P."/>
            <person name="Sarovich D.S."/>
            <person name="Norskov-Lauritsen N."/>
            <person name="Beissbarth J."/>
            <person name="Chang A.B."/>
            <person name="Smith-Vaughan H.C."/>
        </authorList>
    </citation>
    <scope>NUCLEOTIDE SEQUENCE [LARGE SCALE GENOMIC DNA]</scope>
    <source>
        <strain evidence="1 2">CCUG 15949</strain>
    </source>
</reference>
<evidence type="ECO:0000313" key="1">
    <source>
        <dbReference type="EMBL" id="TPH05861.1"/>
    </source>
</evidence>
<keyword evidence="2" id="KW-1185">Reference proteome</keyword>
<dbReference type="EMBL" id="SDPH01000009">
    <property type="protein sequence ID" value="TPH05861.1"/>
    <property type="molecule type" value="Genomic_DNA"/>
</dbReference>
<accession>A0ABY2YSY7</accession>
<dbReference type="Proteomes" id="UP000318353">
    <property type="component" value="Unassembled WGS sequence"/>
</dbReference>